<dbReference type="Pfam" id="PF07738">
    <property type="entry name" value="Sad1_UNC"/>
    <property type="match status" value="1"/>
</dbReference>
<dbReference type="PROSITE" id="PS51469">
    <property type="entry name" value="SUN"/>
    <property type="match status" value="1"/>
</dbReference>
<evidence type="ECO:0000313" key="8">
    <source>
        <dbReference type="Proteomes" id="UP001218188"/>
    </source>
</evidence>
<dbReference type="EMBL" id="JARJCM010000138">
    <property type="protein sequence ID" value="KAJ7026469.1"/>
    <property type="molecule type" value="Genomic_DNA"/>
</dbReference>
<dbReference type="GO" id="GO:0034993">
    <property type="term" value="C:meiotic nuclear membrane microtubule tethering complex"/>
    <property type="evidence" value="ECO:0007669"/>
    <property type="project" value="TreeGrafter"/>
</dbReference>
<evidence type="ECO:0000256" key="5">
    <source>
        <dbReference type="SAM" id="Phobius"/>
    </source>
</evidence>
<feature type="domain" description="SUN" evidence="6">
    <location>
        <begin position="80"/>
        <end position="259"/>
    </location>
</feature>
<dbReference type="Proteomes" id="UP001218188">
    <property type="component" value="Unassembled WGS sequence"/>
</dbReference>
<dbReference type="InterPro" id="IPR012919">
    <property type="entry name" value="SUN_dom"/>
</dbReference>
<evidence type="ECO:0000256" key="2">
    <source>
        <dbReference type="ARBA" id="ARBA00022692"/>
    </source>
</evidence>
<protein>
    <recommendedName>
        <fullName evidence="6">SUN domain-containing protein</fullName>
    </recommendedName>
</protein>
<gene>
    <name evidence="7" type="ORF">C8F04DRAFT_1268112</name>
</gene>
<organism evidence="7 8">
    <name type="scientific">Mycena alexandri</name>
    <dbReference type="NCBI Taxonomy" id="1745969"/>
    <lineage>
        <taxon>Eukaryota</taxon>
        <taxon>Fungi</taxon>
        <taxon>Dikarya</taxon>
        <taxon>Basidiomycota</taxon>
        <taxon>Agaricomycotina</taxon>
        <taxon>Agaricomycetes</taxon>
        <taxon>Agaricomycetidae</taxon>
        <taxon>Agaricales</taxon>
        <taxon>Marasmiineae</taxon>
        <taxon>Mycenaceae</taxon>
        <taxon>Mycena</taxon>
    </lineage>
</organism>
<keyword evidence="8" id="KW-1185">Reference proteome</keyword>
<dbReference type="PANTHER" id="PTHR12911">
    <property type="entry name" value="SAD1/UNC-84-LIKE PROTEIN-RELATED"/>
    <property type="match status" value="1"/>
</dbReference>
<evidence type="ECO:0000256" key="1">
    <source>
        <dbReference type="ARBA" id="ARBA00004370"/>
    </source>
</evidence>
<name>A0AAD6WZA2_9AGAR</name>
<evidence type="ECO:0000256" key="3">
    <source>
        <dbReference type="ARBA" id="ARBA00022989"/>
    </source>
</evidence>
<evidence type="ECO:0000256" key="4">
    <source>
        <dbReference type="ARBA" id="ARBA00023136"/>
    </source>
</evidence>
<dbReference type="AlphaFoldDB" id="A0AAD6WZA2"/>
<reference evidence="7" key="1">
    <citation type="submission" date="2023-03" db="EMBL/GenBank/DDBJ databases">
        <title>Massive genome expansion in bonnet fungi (Mycena s.s.) driven by repeated elements and novel gene families across ecological guilds.</title>
        <authorList>
            <consortium name="Lawrence Berkeley National Laboratory"/>
            <person name="Harder C.B."/>
            <person name="Miyauchi S."/>
            <person name="Viragh M."/>
            <person name="Kuo A."/>
            <person name="Thoen E."/>
            <person name="Andreopoulos B."/>
            <person name="Lu D."/>
            <person name="Skrede I."/>
            <person name="Drula E."/>
            <person name="Henrissat B."/>
            <person name="Morin E."/>
            <person name="Kohler A."/>
            <person name="Barry K."/>
            <person name="LaButti K."/>
            <person name="Morin E."/>
            <person name="Salamov A."/>
            <person name="Lipzen A."/>
            <person name="Mereny Z."/>
            <person name="Hegedus B."/>
            <person name="Baldrian P."/>
            <person name="Stursova M."/>
            <person name="Weitz H."/>
            <person name="Taylor A."/>
            <person name="Grigoriev I.V."/>
            <person name="Nagy L.G."/>
            <person name="Martin F."/>
            <person name="Kauserud H."/>
        </authorList>
    </citation>
    <scope>NUCLEOTIDE SEQUENCE</scope>
    <source>
        <strain evidence="7">CBHHK200</strain>
    </source>
</reference>
<proteinExistence type="predicted"/>
<keyword evidence="4 5" id="KW-0472">Membrane</keyword>
<sequence length="259" mass="28854">MSTRWTSTDRFRRPRARPRVEPEAQRSFLWILCIAALGIGLYAGNKFYRPGKLFGACLGRYLPGAVLSSSQRNYADITMGAEVVLAFTTRSHITEKDSLLPSFYNNGPQRRAAELVFKTRHEDDGRCWEIDGGIGTIAIRLSESIIPTAIAVHQSIQHQLSSRAISAPRTLAVWAVQEEILDESTGRSIVDFLTTGSTVPKDLKGKQAVKLLDFEFVQAAGVATQMFPIATSHRTDLIIVEVQENWGGKRTCIQRITIY</sequence>
<keyword evidence="2 5" id="KW-0812">Transmembrane</keyword>
<dbReference type="PANTHER" id="PTHR12911:SF8">
    <property type="entry name" value="KLAROID PROTEIN-RELATED"/>
    <property type="match status" value="1"/>
</dbReference>
<comment type="caution">
    <text evidence="7">The sequence shown here is derived from an EMBL/GenBank/DDBJ whole genome shotgun (WGS) entry which is preliminary data.</text>
</comment>
<dbReference type="GO" id="GO:0043495">
    <property type="term" value="F:protein-membrane adaptor activity"/>
    <property type="evidence" value="ECO:0007669"/>
    <property type="project" value="TreeGrafter"/>
</dbReference>
<keyword evidence="3 5" id="KW-1133">Transmembrane helix</keyword>
<dbReference type="InterPro" id="IPR045119">
    <property type="entry name" value="SUN1-5"/>
</dbReference>
<evidence type="ECO:0000313" key="7">
    <source>
        <dbReference type="EMBL" id="KAJ7026469.1"/>
    </source>
</evidence>
<comment type="subcellular location">
    <subcellularLocation>
        <location evidence="1">Membrane</location>
    </subcellularLocation>
</comment>
<feature type="transmembrane region" description="Helical" evidence="5">
    <location>
        <begin position="27"/>
        <end position="44"/>
    </location>
</feature>
<evidence type="ECO:0000259" key="6">
    <source>
        <dbReference type="PROSITE" id="PS51469"/>
    </source>
</evidence>
<accession>A0AAD6WZA2</accession>
<dbReference type="Gene3D" id="2.60.120.260">
    <property type="entry name" value="Galactose-binding domain-like"/>
    <property type="match status" value="1"/>
</dbReference>